<evidence type="ECO:0000259" key="2">
    <source>
        <dbReference type="Pfam" id="PF03807"/>
    </source>
</evidence>
<dbReference type="Proteomes" id="UP000543598">
    <property type="component" value="Unassembled WGS sequence"/>
</dbReference>
<proteinExistence type="predicted"/>
<protein>
    <submittedName>
        <fullName evidence="3">NAD(P)-binding domain-containing protein</fullName>
    </submittedName>
</protein>
<accession>A0A7Y2Q302</accession>
<dbReference type="RefSeq" id="WP_167039200.1">
    <property type="nucleotide sequence ID" value="NZ_BAAANA010000001.1"/>
</dbReference>
<feature type="domain" description="Pyrroline-5-carboxylate reductase catalytic N-terminal" evidence="2">
    <location>
        <begin position="2"/>
        <end position="87"/>
    </location>
</feature>
<dbReference type="Gene3D" id="3.40.50.720">
    <property type="entry name" value="NAD(P)-binding Rossmann-like Domain"/>
    <property type="match status" value="1"/>
</dbReference>
<gene>
    <name evidence="3" type="ORF">HLA99_15255</name>
</gene>
<keyword evidence="4" id="KW-1185">Reference proteome</keyword>
<dbReference type="GO" id="GO:0016491">
    <property type="term" value="F:oxidoreductase activity"/>
    <property type="evidence" value="ECO:0007669"/>
    <property type="project" value="UniProtKB-KW"/>
</dbReference>
<dbReference type="AlphaFoldDB" id="A0A7Y2Q302"/>
<dbReference type="InterPro" id="IPR028939">
    <property type="entry name" value="P5C_Rdtase_cat_N"/>
</dbReference>
<dbReference type="SUPFAM" id="SSF51735">
    <property type="entry name" value="NAD(P)-binding Rossmann-fold domains"/>
    <property type="match status" value="1"/>
</dbReference>
<organism evidence="3 4">
    <name type="scientific">Microbacterium ulmi</name>
    <dbReference type="NCBI Taxonomy" id="179095"/>
    <lineage>
        <taxon>Bacteria</taxon>
        <taxon>Bacillati</taxon>
        <taxon>Actinomycetota</taxon>
        <taxon>Actinomycetes</taxon>
        <taxon>Micrococcales</taxon>
        <taxon>Microbacteriaceae</taxon>
        <taxon>Microbacterium</taxon>
    </lineage>
</organism>
<evidence type="ECO:0000313" key="4">
    <source>
        <dbReference type="Proteomes" id="UP000543598"/>
    </source>
</evidence>
<name>A0A7Y2Q302_9MICO</name>
<sequence>MRIGVIGNGRVGRTLAEGWAAVGHDVRLGSRDPGRGVAGSVPVVGLAEAAESAEVVVNATPGAHSVSLLGAEPAGWLDGTVLLDVSNADDGAGALVYPDGSLAERLQAAFPAARVVKSLSTFSRTVMVDPGILPKPTTVFLSGDDPEAKRVVATLLEDLGWAPEQLLDLGGLLTARAVEHMIGMYYAIRDAVGTRDFNVAVVWNRRWEKEES</sequence>
<evidence type="ECO:0000256" key="1">
    <source>
        <dbReference type="ARBA" id="ARBA00023002"/>
    </source>
</evidence>
<dbReference type="InterPro" id="IPR036291">
    <property type="entry name" value="NAD(P)-bd_dom_sf"/>
</dbReference>
<dbReference type="EMBL" id="JABEMB010000036">
    <property type="protein sequence ID" value="NNH05203.1"/>
    <property type="molecule type" value="Genomic_DNA"/>
</dbReference>
<dbReference type="InterPro" id="IPR051267">
    <property type="entry name" value="STEAP_metalloreductase"/>
</dbReference>
<comment type="caution">
    <text evidence="3">The sequence shown here is derived from an EMBL/GenBank/DDBJ whole genome shotgun (WGS) entry which is preliminary data.</text>
</comment>
<keyword evidence="1" id="KW-0560">Oxidoreductase</keyword>
<dbReference type="PANTHER" id="PTHR14239">
    <property type="entry name" value="DUDULIN-RELATED"/>
    <property type="match status" value="1"/>
</dbReference>
<dbReference type="Pfam" id="PF03807">
    <property type="entry name" value="F420_oxidored"/>
    <property type="match status" value="1"/>
</dbReference>
<evidence type="ECO:0000313" key="3">
    <source>
        <dbReference type="EMBL" id="NNH05203.1"/>
    </source>
</evidence>
<reference evidence="3 4" key="1">
    <citation type="submission" date="2020-05" db="EMBL/GenBank/DDBJ databases">
        <title>MicrobeNet Type strains.</title>
        <authorList>
            <person name="Nicholson A.C."/>
        </authorList>
    </citation>
    <scope>NUCLEOTIDE SEQUENCE [LARGE SCALE GENOMIC DNA]</scope>
    <source>
        <strain evidence="3 4">JCM 14282</strain>
    </source>
</reference>